<dbReference type="STRING" id="6198.A0A074Z5K8"/>
<name>A0A074Z5K8_OPIVI</name>
<dbReference type="OrthoDB" id="439792at2759"/>
<protein>
    <recommendedName>
        <fullName evidence="3">Adenylate kinase</fullName>
    </recommendedName>
</protein>
<accession>A0A074Z5K8</accession>
<dbReference type="GeneID" id="20330137"/>
<dbReference type="EMBL" id="KL599679">
    <property type="protein sequence ID" value="KER18570.1"/>
    <property type="molecule type" value="Genomic_DNA"/>
</dbReference>
<sequence>MQRGEDLSDILVFNIVNEALQSPECKEKGYILDGMPNYSEKLLTIPTQLEFLARVYPEPAYWVLI</sequence>
<keyword evidence="2" id="KW-1185">Reference proteome</keyword>
<dbReference type="Gene3D" id="3.40.50.300">
    <property type="entry name" value="P-loop containing nucleotide triphosphate hydrolases"/>
    <property type="match status" value="1"/>
</dbReference>
<dbReference type="RefSeq" id="XP_009177683.1">
    <property type="nucleotide sequence ID" value="XM_009179419.1"/>
</dbReference>
<organism evidence="1 2">
    <name type="scientific">Opisthorchis viverrini</name>
    <name type="common">Southeast Asian liver fluke</name>
    <dbReference type="NCBI Taxonomy" id="6198"/>
    <lineage>
        <taxon>Eukaryota</taxon>
        <taxon>Metazoa</taxon>
        <taxon>Spiralia</taxon>
        <taxon>Lophotrochozoa</taxon>
        <taxon>Platyhelminthes</taxon>
        <taxon>Trematoda</taxon>
        <taxon>Digenea</taxon>
        <taxon>Opisthorchiida</taxon>
        <taxon>Opisthorchiata</taxon>
        <taxon>Opisthorchiidae</taxon>
        <taxon>Opisthorchis</taxon>
    </lineage>
</organism>
<dbReference type="InterPro" id="IPR027417">
    <property type="entry name" value="P-loop_NTPase"/>
</dbReference>
<dbReference type="CTD" id="20330137"/>
<dbReference type="Proteomes" id="UP000054324">
    <property type="component" value="Unassembled WGS sequence"/>
</dbReference>
<evidence type="ECO:0008006" key="3">
    <source>
        <dbReference type="Google" id="ProtNLM"/>
    </source>
</evidence>
<evidence type="ECO:0000313" key="2">
    <source>
        <dbReference type="Proteomes" id="UP000054324"/>
    </source>
</evidence>
<gene>
    <name evidence="1" type="ORF">T265_15972</name>
</gene>
<dbReference type="KEGG" id="ovi:T265_15972"/>
<feature type="non-terminal residue" evidence="1">
    <location>
        <position position="65"/>
    </location>
</feature>
<dbReference type="AlphaFoldDB" id="A0A074Z5K8"/>
<evidence type="ECO:0000313" key="1">
    <source>
        <dbReference type="EMBL" id="KER18570.1"/>
    </source>
</evidence>
<reference evidence="1 2" key="1">
    <citation type="submission" date="2013-11" db="EMBL/GenBank/DDBJ databases">
        <title>Opisthorchis viverrini - life in the bile duct.</title>
        <authorList>
            <person name="Young N.D."/>
            <person name="Nagarajan N."/>
            <person name="Lin S.J."/>
            <person name="Korhonen P.K."/>
            <person name="Jex A.R."/>
            <person name="Hall R.S."/>
            <person name="Safavi-Hemami H."/>
            <person name="Kaewkong W."/>
            <person name="Bertrand D."/>
            <person name="Gao S."/>
            <person name="Seet Q."/>
            <person name="Wongkham S."/>
            <person name="Teh B.T."/>
            <person name="Wongkham C."/>
            <person name="Intapan P.M."/>
            <person name="Maleewong W."/>
            <person name="Yang X."/>
            <person name="Hu M."/>
            <person name="Wang Z."/>
            <person name="Hofmann A."/>
            <person name="Sternberg P.W."/>
            <person name="Tan P."/>
            <person name="Wang J."/>
            <person name="Gasser R.B."/>
        </authorList>
    </citation>
    <scope>NUCLEOTIDE SEQUENCE [LARGE SCALE GENOMIC DNA]</scope>
</reference>
<proteinExistence type="predicted"/>